<evidence type="ECO:0000313" key="4">
    <source>
        <dbReference type="Proteomes" id="UP000266861"/>
    </source>
</evidence>
<sequence length="181" mass="21910">MLDTQVPNELIIKILGYVLQETSFKQLFKLCRTCKRWNELIPYVIKDGILKIQCEDWRIEIGTRFGKEYWQYFNTKFCRNLIYDDQQKTIMIDITKYQKAFSNSKTRREEDSKENSRKKRKKRKRRNKKCENKLSERISVKDKIGEIKIIFSKDSELIKFENWKVKAEEFFKAVDGLNQTL</sequence>
<evidence type="ECO:0000256" key="1">
    <source>
        <dbReference type="SAM" id="MobiDB-lite"/>
    </source>
</evidence>
<dbReference type="Proteomes" id="UP000266861">
    <property type="component" value="Unassembled WGS sequence"/>
</dbReference>
<feature type="domain" description="F-box" evidence="2">
    <location>
        <begin position="6"/>
        <end position="41"/>
    </location>
</feature>
<dbReference type="EMBL" id="PQFF01000038">
    <property type="protein sequence ID" value="RHZ87088.1"/>
    <property type="molecule type" value="Genomic_DNA"/>
</dbReference>
<dbReference type="Gene3D" id="1.20.1280.50">
    <property type="match status" value="1"/>
</dbReference>
<dbReference type="InterPro" id="IPR001810">
    <property type="entry name" value="F-box_dom"/>
</dbReference>
<feature type="compositionally biased region" description="Basic residues" evidence="1">
    <location>
        <begin position="116"/>
        <end position="128"/>
    </location>
</feature>
<dbReference type="CDD" id="cd09917">
    <property type="entry name" value="F-box_SF"/>
    <property type="match status" value="1"/>
</dbReference>
<protein>
    <recommendedName>
        <fullName evidence="2">F-box domain-containing protein</fullName>
    </recommendedName>
</protein>
<comment type="caution">
    <text evidence="3">The sequence shown here is derived from an EMBL/GenBank/DDBJ whole genome shotgun (WGS) entry which is preliminary data.</text>
</comment>
<dbReference type="Pfam" id="PF12937">
    <property type="entry name" value="F-box-like"/>
    <property type="match status" value="1"/>
</dbReference>
<organism evidence="3 4">
    <name type="scientific">Diversispora epigaea</name>
    <dbReference type="NCBI Taxonomy" id="1348612"/>
    <lineage>
        <taxon>Eukaryota</taxon>
        <taxon>Fungi</taxon>
        <taxon>Fungi incertae sedis</taxon>
        <taxon>Mucoromycota</taxon>
        <taxon>Glomeromycotina</taxon>
        <taxon>Glomeromycetes</taxon>
        <taxon>Diversisporales</taxon>
        <taxon>Diversisporaceae</taxon>
        <taxon>Diversispora</taxon>
    </lineage>
</organism>
<reference evidence="3 4" key="1">
    <citation type="submission" date="2018-08" db="EMBL/GenBank/DDBJ databases">
        <title>Genome and evolution of the arbuscular mycorrhizal fungus Diversispora epigaea (formerly Glomus versiforme) and its bacterial endosymbionts.</title>
        <authorList>
            <person name="Sun X."/>
            <person name="Fei Z."/>
            <person name="Harrison M."/>
        </authorList>
    </citation>
    <scope>NUCLEOTIDE SEQUENCE [LARGE SCALE GENOMIC DNA]</scope>
    <source>
        <strain evidence="3 4">IT104</strain>
    </source>
</reference>
<dbReference type="AlphaFoldDB" id="A0A397JJW3"/>
<keyword evidence="4" id="KW-1185">Reference proteome</keyword>
<dbReference type="InterPro" id="IPR036047">
    <property type="entry name" value="F-box-like_dom_sf"/>
</dbReference>
<dbReference type="SUPFAM" id="SSF81383">
    <property type="entry name" value="F-box domain"/>
    <property type="match status" value="1"/>
</dbReference>
<name>A0A397JJW3_9GLOM</name>
<accession>A0A397JJW3</accession>
<evidence type="ECO:0000259" key="2">
    <source>
        <dbReference type="Pfam" id="PF12937"/>
    </source>
</evidence>
<evidence type="ECO:0000313" key="3">
    <source>
        <dbReference type="EMBL" id="RHZ87088.1"/>
    </source>
</evidence>
<proteinExistence type="predicted"/>
<gene>
    <name evidence="3" type="ORF">Glove_40g93</name>
</gene>
<feature type="region of interest" description="Disordered" evidence="1">
    <location>
        <begin position="105"/>
        <end position="129"/>
    </location>
</feature>
<dbReference type="OrthoDB" id="2305998at2759"/>
<feature type="compositionally biased region" description="Basic and acidic residues" evidence="1">
    <location>
        <begin position="106"/>
        <end position="115"/>
    </location>
</feature>